<reference evidence="2" key="1">
    <citation type="submission" date="2017-02" db="EMBL/GenBank/DDBJ databases">
        <authorList>
            <person name="Varghese N."/>
            <person name="Submissions S."/>
        </authorList>
    </citation>
    <scope>NUCLEOTIDE SEQUENCE [LARGE SCALE GENOMIC DNA]</scope>
    <source>
        <strain evidence="2">DSM 22224</strain>
    </source>
</reference>
<gene>
    <name evidence="1" type="ORF">SAMN04488128_105385</name>
</gene>
<sequence length="45" mass="5349">MTIVWAFKLTEKFNNGRTHKVNELKKDTLKVKLFYVSFFGIKLKS</sequence>
<dbReference type="Proteomes" id="UP000190367">
    <property type="component" value="Unassembled WGS sequence"/>
</dbReference>
<protein>
    <submittedName>
        <fullName evidence="1">Uncharacterized protein</fullName>
    </submittedName>
</protein>
<dbReference type="AlphaFoldDB" id="A0A1T4TLC3"/>
<accession>A0A1T4TLC3</accession>
<name>A0A1T4TLC3_9BACT</name>
<organism evidence="1 2">
    <name type="scientific">Chitinophaga eiseniae</name>
    <dbReference type="NCBI Taxonomy" id="634771"/>
    <lineage>
        <taxon>Bacteria</taxon>
        <taxon>Pseudomonadati</taxon>
        <taxon>Bacteroidota</taxon>
        <taxon>Chitinophagia</taxon>
        <taxon>Chitinophagales</taxon>
        <taxon>Chitinophagaceae</taxon>
        <taxon>Chitinophaga</taxon>
    </lineage>
</organism>
<dbReference type="EMBL" id="FUWZ01000005">
    <property type="protein sequence ID" value="SKA41260.1"/>
    <property type="molecule type" value="Genomic_DNA"/>
</dbReference>
<keyword evidence="2" id="KW-1185">Reference proteome</keyword>
<evidence type="ECO:0000313" key="1">
    <source>
        <dbReference type="EMBL" id="SKA41260.1"/>
    </source>
</evidence>
<evidence type="ECO:0000313" key="2">
    <source>
        <dbReference type="Proteomes" id="UP000190367"/>
    </source>
</evidence>
<proteinExistence type="predicted"/>